<evidence type="ECO:0000313" key="2">
    <source>
        <dbReference type="Proteomes" id="UP001199363"/>
    </source>
</evidence>
<dbReference type="AlphaFoldDB" id="A0AAW4V9A4"/>
<dbReference type="RefSeq" id="WP_227195610.1">
    <property type="nucleotide sequence ID" value="NZ_JAHOOU010000001.1"/>
</dbReference>
<sequence>MRTAIHDIAEGAEMGLETGSVSGLSCSLYGSVDFGEDYREVTGRLAVPEKLYVYVVPFEIRSLLKSWKTSFGNVFRTIPCHGTVMALDIRP</sequence>
<gene>
    <name evidence="1" type="ORF">LI282_22855</name>
</gene>
<proteinExistence type="predicted"/>
<accession>A0AAW4V9A4</accession>
<comment type="caution">
    <text evidence="1">The sequence shown here is derived from an EMBL/GenBank/DDBJ whole genome shotgun (WGS) entry which is preliminary data.</text>
</comment>
<reference evidence="1" key="1">
    <citation type="submission" date="2021-10" db="EMBL/GenBank/DDBJ databases">
        <title>Collection of gut derived symbiotic bacterial strains cultured from healthy donors.</title>
        <authorList>
            <person name="Lin H."/>
            <person name="Littmann E."/>
            <person name="Kohout C."/>
            <person name="Pamer E.G."/>
        </authorList>
    </citation>
    <scope>NUCLEOTIDE SEQUENCE</scope>
    <source>
        <strain evidence="1">DFI.1.167</strain>
    </source>
</reference>
<protein>
    <submittedName>
        <fullName evidence="1">Uncharacterized protein</fullName>
    </submittedName>
</protein>
<evidence type="ECO:0000313" key="1">
    <source>
        <dbReference type="EMBL" id="MCB7283833.1"/>
    </source>
</evidence>
<dbReference type="EMBL" id="JAJCQG010000183">
    <property type="protein sequence ID" value="MCB7283833.1"/>
    <property type="molecule type" value="Genomic_DNA"/>
</dbReference>
<organism evidence="1 2">
    <name type="scientific">Phocaeicola vulgatus</name>
    <name type="common">Bacteroides vulgatus</name>
    <dbReference type="NCBI Taxonomy" id="821"/>
    <lineage>
        <taxon>Bacteria</taxon>
        <taxon>Pseudomonadati</taxon>
        <taxon>Bacteroidota</taxon>
        <taxon>Bacteroidia</taxon>
        <taxon>Bacteroidales</taxon>
        <taxon>Bacteroidaceae</taxon>
        <taxon>Phocaeicola</taxon>
    </lineage>
</organism>
<name>A0AAW4V9A4_PHOVU</name>
<dbReference type="Proteomes" id="UP001199363">
    <property type="component" value="Unassembled WGS sequence"/>
</dbReference>